<organism evidence="1 2">
    <name type="scientific">Gloeobacter kilaueensis (strain ATCC BAA-2537 / CCAP 1431/1 / ULC 316 / JS1)</name>
    <dbReference type="NCBI Taxonomy" id="1183438"/>
    <lineage>
        <taxon>Bacteria</taxon>
        <taxon>Bacillati</taxon>
        <taxon>Cyanobacteriota</taxon>
        <taxon>Cyanophyceae</taxon>
        <taxon>Gloeobacterales</taxon>
        <taxon>Gloeobacteraceae</taxon>
        <taxon>Gloeobacter</taxon>
    </lineage>
</organism>
<name>U5QNH6_GLOK1</name>
<dbReference type="SUPFAM" id="SSF117396">
    <property type="entry name" value="TM1631-like"/>
    <property type="match status" value="1"/>
</dbReference>
<dbReference type="STRING" id="1183438.GKIL_2908"/>
<proteinExistence type="predicted"/>
<dbReference type="EMBL" id="CP003587">
    <property type="protein sequence ID" value="AGY59154.1"/>
    <property type="molecule type" value="Genomic_DNA"/>
</dbReference>
<protein>
    <recommendedName>
        <fullName evidence="3">DUF72 domain-containing protein</fullName>
    </recommendedName>
</protein>
<keyword evidence="2" id="KW-1185">Reference proteome</keyword>
<dbReference type="PANTHER" id="PTHR30348:SF4">
    <property type="entry name" value="DUF72 DOMAIN-CONTAINING PROTEIN"/>
    <property type="match status" value="1"/>
</dbReference>
<dbReference type="AlphaFoldDB" id="U5QNH6"/>
<dbReference type="InterPro" id="IPR036520">
    <property type="entry name" value="UPF0759_sf"/>
</dbReference>
<evidence type="ECO:0008006" key="3">
    <source>
        <dbReference type="Google" id="ProtNLM"/>
    </source>
</evidence>
<dbReference type="InterPro" id="IPR002763">
    <property type="entry name" value="DUF72"/>
</dbReference>
<dbReference type="eggNOG" id="COG1801">
    <property type="taxonomic scope" value="Bacteria"/>
</dbReference>
<evidence type="ECO:0000313" key="1">
    <source>
        <dbReference type="EMBL" id="AGY59154.1"/>
    </source>
</evidence>
<accession>U5QNH6</accession>
<dbReference type="Pfam" id="PF01904">
    <property type="entry name" value="DUF72"/>
    <property type="match status" value="1"/>
</dbReference>
<dbReference type="PANTHER" id="PTHR30348">
    <property type="entry name" value="UNCHARACTERIZED PROTEIN YECE"/>
    <property type="match status" value="1"/>
</dbReference>
<dbReference type="Proteomes" id="UP000017396">
    <property type="component" value="Chromosome"/>
</dbReference>
<dbReference type="RefSeq" id="WP_023174385.1">
    <property type="nucleotide sequence ID" value="NC_022600.1"/>
</dbReference>
<sequence length="285" mass="31862">MSQNALVYVGCQGWRYSDWRVAAPPATPFYPSGLAAAAELAHYSRTFDLVEVDSTFYAVPQPKVVRNWSTQVPAHFRFSCKLPRTLTHEYRLARGRSVLSAFCDGMRQLEAKLAALLIQLPPSFGVDEFATLERFLPHLPADLPFAIEFRDTGWYSERTVELLRAHRVALSLGDTPWLATDFALPLLEKLPTDWLYLRFMGAKDGSIEHFTHRQRDRSAILRTWAGAIKALIARQVPVYALLDNHFEGFSPASATLLIQALGLAPRSFPADQPQPPAGGQLGLEL</sequence>
<dbReference type="Gene3D" id="3.20.20.410">
    <property type="entry name" value="Protein of unknown function UPF0759"/>
    <property type="match status" value="1"/>
</dbReference>
<evidence type="ECO:0000313" key="2">
    <source>
        <dbReference type="Proteomes" id="UP000017396"/>
    </source>
</evidence>
<dbReference type="KEGG" id="glj:GKIL_2908"/>
<gene>
    <name evidence="1" type="ORF">GKIL_2908</name>
</gene>
<reference evidence="1 2" key="1">
    <citation type="journal article" date="2013" name="PLoS ONE">
        <title>Cultivation and Complete Genome Sequencing of Gloeobacter kilaueensis sp. nov., from a Lava Cave in Kilauea Caldera, Hawai'i.</title>
        <authorList>
            <person name="Saw J.H."/>
            <person name="Schatz M."/>
            <person name="Brown M.V."/>
            <person name="Kunkel D.D."/>
            <person name="Foster J.S."/>
            <person name="Shick H."/>
            <person name="Christensen S."/>
            <person name="Hou S."/>
            <person name="Wan X."/>
            <person name="Donachie S.P."/>
        </authorList>
    </citation>
    <scope>NUCLEOTIDE SEQUENCE [LARGE SCALE GENOMIC DNA]</scope>
    <source>
        <strain evidence="2">JS</strain>
    </source>
</reference>
<dbReference type="HOGENOM" id="CLU_046519_2_0_3"/>